<dbReference type="RefSeq" id="XP_033681704.1">
    <property type="nucleotide sequence ID" value="XM_033826985.1"/>
</dbReference>
<protein>
    <submittedName>
        <fullName evidence="1">Uncharacterized protein</fullName>
    </submittedName>
</protein>
<dbReference type="OrthoDB" id="3801356at2759"/>
<dbReference type="EMBL" id="ML987198">
    <property type="protein sequence ID" value="KAF2246700.1"/>
    <property type="molecule type" value="Genomic_DNA"/>
</dbReference>
<dbReference type="PANTHER" id="PTHR42085">
    <property type="entry name" value="F-BOX DOMAIN-CONTAINING PROTEIN"/>
    <property type="match status" value="1"/>
</dbReference>
<keyword evidence="2" id="KW-1185">Reference proteome</keyword>
<dbReference type="InterPro" id="IPR038883">
    <property type="entry name" value="AN11006-like"/>
</dbReference>
<accession>A0A6A6IAY6</accession>
<dbReference type="GeneID" id="54580315"/>
<dbReference type="AlphaFoldDB" id="A0A6A6IAY6"/>
<proteinExistence type="predicted"/>
<dbReference type="PANTHER" id="PTHR42085:SF1">
    <property type="entry name" value="F-BOX DOMAIN-CONTAINING PROTEIN"/>
    <property type="match status" value="1"/>
</dbReference>
<evidence type="ECO:0000313" key="2">
    <source>
        <dbReference type="Proteomes" id="UP000800094"/>
    </source>
</evidence>
<dbReference type="Proteomes" id="UP000800094">
    <property type="component" value="Unassembled WGS sequence"/>
</dbReference>
<reference evidence="1" key="1">
    <citation type="journal article" date="2020" name="Stud. Mycol.">
        <title>101 Dothideomycetes genomes: a test case for predicting lifestyles and emergence of pathogens.</title>
        <authorList>
            <person name="Haridas S."/>
            <person name="Albert R."/>
            <person name="Binder M."/>
            <person name="Bloem J."/>
            <person name="Labutti K."/>
            <person name="Salamov A."/>
            <person name="Andreopoulos B."/>
            <person name="Baker S."/>
            <person name="Barry K."/>
            <person name="Bills G."/>
            <person name="Bluhm B."/>
            <person name="Cannon C."/>
            <person name="Castanera R."/>
            <person name="Culley D."/>
            <person name="Daum C."/>
            <person name="Ezra D."/>
            <person name="Gonzalez J."/>
            <person name="Henrissat B."/>
            <person name="Kuo A."/>
            <person name="Liang C."/>
            <person name="Lipzen A."/>
            <person name="Lutzoni F."/>
            <person name="Magnuson J."/>
            <person name="Mondo S."/>
            <person name="Nolan M."/>
            <person name="Ohm R."/>
            <person name="Pangilinan J."/>
            <person name="Park H.-J."/>
            <person name="Ramirez L."/>
            <person name="Alfaro M."/>
            <person name="Sun H."/>
            <person name="Tritt A."/>
            <person name="Yoshinaga Y."/>
            <person name="Zwiers L.-H."/>
            <person name="Turgeon B."/>
            <person name="Goodwin S."/>
            <person name="Spatafora J."/>
            <person name="Crous P."/>
            <person name="Grigoriev I."/>
        </authorList>
    </citation>
    <scope>NUCLEOTIDE SEQUENCE</scope>
    <source>
        <strain evidence="1">CBS 122368</strain>
    </source>
</reference>
<organism evidence="1 2">
    <name type="scientific">Trematosphaeria pertusa</name>
    <dbReference type="NCBI Taxonomy" id="390896"/>
    <lineage>
        <taxon>Eukaryota</taxon>
        <taxon>Fungi</taxon>
        <taxon>Dikarya</taxon>
        <taxon>Ascomycota</taxon>
        <taxon>Pezizomycotina</taxon>
        <taxon>Dothideomycetes</taxon>
        <taxon>Pleosporomycetidae</taxon>
        <taxon>Pleosporales</taxon>
        <taxon>Massarineae</taxon>
        <taxon>Trematosphaeriaceae</taxon>
        <taxon>Trematosphaeria</taxon>
    </lineage>
</organism>
<gene>
    <name evidence="1" type="ORF">BU26DRAFT_507257</name>
</gene>
<evidence type="ECO:0000313" key="1">
    <source>
        <dbReference type="EMBL" id="KAF2246700.1"/>
    </source>
</evidence>
<name>A0A6A6IAY6_9PLEO</name>
<sequence>MEDAVRAARPSKAANEDALSFLDLSSEVRNLVYTLLYEYPDPLLVVGAWDGARPQLYRHVGDRNQTLIRARSFEFCHHFVGYPQPYELEGVAQVGLNFFLTCHQIYTEASSVFYANNTFSITKMFMHRFQSHDTEGMHLTMGAKWLTGLGSQVSMLRRVTLDLDLLCPSSCETGIDFLYVDGDELHFLRFGPLVQAMWSYDHDLDISFVHSQGMLDRLWRHSHGSFPSMPCPHPIDVMALSKMLWSLHKDSLGIRKHCRFISDIAVARSGGEGFVVYRTNALHVDPRPYGVLQPGARENTIRRFAADRGENLRMEPRTPPTLLGLPKDLQHQIFGRVMFPVGGVMVHLDKDVIVELEKNRFADILGLSVAQVNQELAFRYASAFWRNNTFILGMTTSGPRTSFNGFSALRRWMCSGASTTLPYLGGKAEKTKEMGGLQIALRFKLSELPKLPNLGTLRINVIDLVLILAHIERRTKLGDVEIRIVLWKCDEDGRKTFVADTPTMLHWLRSTIFQALSWIISRDSSIADAGCPDISLMVSARQSNIVSPGPRISSKYRF</sequence>